<feature type="chain" id="PRO_5029699473" description="Ig-like domain-containing protein" evidence="9">
    <location>
        <begin position="26"/>
        <end position="116"/>
    </location>
</feature>
<dbReference type="SUPFAM" id="SSF48726">
    <property type="entry name" value="Immunoglobulin"/>
    <property type="match status" value="1"/>
</dbReference>
<dbReference type="PANTHER" id="PTHR19339:SF12">
    <property type="entry name" value="IG-LIKE DOMAIN-CONTAINING PROTEIN"/>
    <property type="match status" value="1"/>
</dbReference>
<dbReference type="InterPro" id="IPR036179">
    <property type="entry name" value="Ig-like_dom_sf"/>
</dbReference>
<evidence type="ECO:0000256" key="8">
    <source>
        <dbReference type="ARBA" id="ARBA00043266"/>
    </source>
</evidence>
<dbReference type="InterPro" id="IPR051896">
    <property type="entry name" value="TCR_alpha_variable"/>
</dbReference>
<dbReference type="InterPro" id="IPR013783">
    <property type="entry name" value="Ig-like_fold"/>
</dbReference>
<keyword evidence="12" id="KW-1185">Reference proteome</keyword>
<dbReference type="SMART" id="SM00406">
    <property type="entry name" value="IGv"/>
    <property type="match status" value="1"/>
</dbReference>
<dbReference type="InterPro" id="IPR013106">
    <property type="entry name" value="Ig_V-set"/>
</dbReference>
<accession>A0A7N4NTD9</accession>
<keyword evidence="3 9" id="KW-0732">Signal</keyword>
<comment type="subcellular location">
    <subcellularLocation>
        <location evidence="1">Cell membrane</location>
    </subcellularLocation>
</comment>
<organism evidence="11 12">
    <name type="scientific">Sarcophilus harrisii</name>
    <name type="common">Tasmanian devil</name>
    <name type="synonym">Sarcophilus laniarius</name>
    <dbReference type="NCBI Taxonomy" id="9305"/>
    <lineage>
        <taxon>Eukaryota</taxon>
        <taxon>Metazoa</taxon>
        <taxon>Chordata</taxon>
        <taxon>Craniata</taxon>
        <taxon>Vertebrata</taxon>
        <taxon>Euteleostomi</taxon>
        <taxon>Mammalia</taxon>
        <taxon>Metatheria</taxon>
        <taxon>Dasyuromorphia</taxon>
        <taxon>Dasyuridae</taxon>
        <taxon>Sarcophilus</taxon>
    </lineage>
</organism>
<evidence type="ECO:0000313" key="11">
    <source>
        <dbReference type="Ensembl" id="ENSSHAP00000028138.1"/>
    </source>
</evidence>
<dbReference type="PANTHER" id="PTHR19339">
    <property type="entry name" value="T CELL RECEPTOR ALPHA VARIABLE 39"/>
    <property type="match status" value="1"/>
</dbReference>
<evidence type="ECO:0000256" key="9">
    <source>
        <dbReference type="SAM" id="SignalP"/>
    </source>
</evidence>
<keyword evidence="8" id="KW-1279">T cell receptor</keyword>
<evidence type="ECO:0000256" key="1">
    <source>
        <dbReference type="ARBA" id="ARBA00004236"/>
    </source>
</evidence>
<feature type="domain" description="Ig-like" evidence="10">
    <location>
        <begin position="28"/>
        <end position="116"/>
    </location>
</feature>
<dbReference type="InterPro" id="IPR007110">
    <property type="entry name" value="Ig-like_dom"/>
</dbReference>
<evidence type="ECO:0000256" key="7">
    <source>
        <dbReference type="ARBA" id="ARBA00038651"/>
    </source>
</evidence>
<dbReference type="InParanoid" id="A0A7N4NTD9"/>
<reference evidence="11 12" key="1">
    <citation type="journal article" date="2011" name="Proc. Natl. Acad. Sci. U.S.A.">
        <title>Genetic diversity and population structure of the endangered marsupial Sarcophilus harrisii (Tasmanian devil).</title>
        <authorList>
            <person name="Miller W."/>
            <person name="Hayes V.M."/>
            <person name="Ratan A."/>
            <person name="Petersen D.C."/>
            <person name="Wittekindt N.E."/>
            <person name="Miller J."/>
            <person name="Walenz B."/>
            <person name="Knight J."/>
            <person name="Qi J."/>
            <person name="Zhao F."/>
            <person name="Wang Q."/>
            <person name="Bedoya-Reina O.C."/>
            <person name="Katiyar N."/>
            <person name="Tomsho L.P."/>
            <person name="Kasson L.M."/>
            <person name="Hardie R.A."/>
            <person name="Woodbridge P."/>
            <person name="Tindall E.A."/>
            <person name="Bertelsen M.F."/>
            <person name="Dixon D."/>
            <person name="Pyecroft S."/>
            <person name="Helgen K.M."/>
            <person name="Lesk A.M."/>
            <person name="Pringle T.H."/>
            <person name="Patterson N."/>
            <person name="Zhang Y."/>
            <person name="Kreiss A."/>
            <person name="Woods G.M."/>
            <person name="Jones M.E."/>
            <person name="Schuster S.C."/>
        </authorList>
    </citation>
    <scope>NUCLEOTIDE SEQUENCE [LARGE SCALE GENOMIC DNA]</scope>
</reference>
<name>A0A7N4NTD9_SARHA</name>
<comment type="subunit">
    <text evidence="7">Alpha-beta TR is a heterodimer composed of an alpha and beta chain; disulfide-linked. The alpha-beta TR is associated with the transmembrane signaling CD3 coreceptor proteins to form the TR-CD3 (TcR or TCR). The assembly of alpha-beta TR heterodimers with CD3 occurs in the endoplasmic reticulum where a single alpha-beta TR heterodimer associates with one CD3D-CD3E heterodimer, one CD3G-CD3E heterodimer and one CD247 homodimer forming a stable octameric structure. CD3D-CD3E and CD3G-CD3E heterodimers preferentially associate with TR alpha and TR beta chains, respectively. The association of the CD247 homodimer is the last step of TcR assembly in the endoplasmic reticulum and is required for transport to the cell surface.</text>
</comment>
<keyword evidence="5" id="KW-1015">Disulfide bond</keyword>
<evidence type="ECO:0000259" key="10">
    <source>
        <dbReference type="PROSITE" id="PS50835"/>
    </source>
</evidence>
<keyword evidence="2" id="KW-1003">Cell membrane</keyword>
<reference evidence="11" key="2">
    <citation type="submission" date="2025-08" db="UniProtKB">
        <authorList>
            <consortium name="Ensembl"/>
        </authorList>
    </citation>
    <scope>IDENTIFICATION</scope>
</reference>
<proteinExistence type="predicted"/>
<keyword evidence="8" id="KW-0391">Immunity</keyword>
<dbReference type="Proteomes" id="UP000007648">
    <property type="component" value="Unassembled WGS sequence"/>
</dbReference>
<dbReference type="GeneTree" id="ENSGT00940000163224"/>
<dbReference type="Ensembl" id="ENSSHAT00000034318.1">
    <property type="protein sequence ID" value="ENSSHAP00000028138.1"/>
    <property type="gene ID" value="ENSSHAG00000025492.1"/>
</dbReference>
<sequence length="116" mass="13226">MKEKGTKILLTLLGILWMQVTWVIGQQPEQNPQSMSIQEGKNFTISCNSSSTLTSLLWYRQEPGKQPVLLMILVKSKEIKSQGKFIAQFDEQRKHSFLHIKASQPQDSATYLCASR</sequence>
<keyword evidence="4" id="KW-0472">Membrane</keyword>
<feature type="signal peptide" evidence="9">
    <location>
        <begin position="1"/>
        <end position="25"/>
    </location>
</feature>
<keyword evidence="6" id="KW-0325">Glycoprotein</keyword>
<dbReference type="AlphaFoldDB" id="A0A7N4NTD9"/>
<dbReference type="PROSITE" id="PS50835">
    <property type="entry name" value="IG_LIKE"/>
    <property type="match status" value="1"/>
</dbReference>
<evidence type="ECO:0000256" key="6">
    <source>
        <dbReference type="ARBA" id="ARBA00023180"/>
    </source>
</evidence>
<evidence type="ECO:0000256" key="4">
    <source>
        <dbReference type="ARBA" id="ARBA00023136"/>
    </source>
</evidence>
<evidence type="ECO:0000313" key="12">
    <source>
        <dbReference type="Proteomes" id="UP000007648"/>
    </source>
</evidence>
<dbReference type="Pfam" id="PF07686">
    <property type="entry name" value="V-set"/>
    <property type="match status" value="1"/>
</dbReference>
<protein>
    <recommendedName>
        <fullName evidence="10">Ig-like domain-containing protein</fullName>
    </recommendedName>
</protein>
<dbReference type="Gene3D" id="2.60.40.10">
    <property type="entry name" value="Immunoglobulins"/>
    <property type="match status" value="1"/>
</dbReference>
<evidence type="ECO:0000256" key="3">
    <source>
        <dbReference type="ARBA" id="ARBA00022729"/>
    </source>
</evidence>
<keyword evidence="8" id="KW-1064">Adaptive immunity</keyword>
<dbReference type="GO" id="GO:0042101">
    <property type="term" value="C:T cell receptor complex"/>
    <property type="evidence" value="ECO:0007669"/>
    <property type="project" value="UniProtKB-KW"/>
</dbReference>
<reference evidence="11" key="3">
    <citation type="submission" date="2025-09" db="UniProtKB">
        <authorList>
            <consortium name="Ensembl"/>
        </authorList>
    </citation>
    <scope>IDENTIFICATION</scope>
</reference>
<dbReference type="FunCoup" id="A0A7N4NTD9">
    <property type="interactions" value="138"/>
</dbReference>
<evidence type="ECO:0000256" key="5">
    <source>
        <dbReference type="ARBA" id="ARBA00023157"/>
    </source>
</evidence>
<evidence type="ECO:0000256" key="2">
    <source>
        <dbReference type="ARBA" id="ARBA00022475"/>
    </source>
</evidence>